<dbReference type="Proteomes" id="UP000641137">
    <property type="component" value="Unassembled WGS sequence"/>
</dbReference>
<comment type="caution">
    <text evidence="1">The sequence shown here is derived from an EMBL/GenBank/DDBJ whole genome shotgun (WGS) entry which is preliminary data.</text>
</comment>
<protein>
    <recommendedName>
        <fullName evidence="3">DUF2806 domain-containing protein</fullName>
    </recommendedName>
</protein>
<accession>A0A8J3GJP1</accession>
<dbReference type="EMBL" id="BMZO01000011">
    <property type="protein sequence ID" value="GHC79426.1"/>
    <property type="molecule type" value="Genomic_DNA"/>
</dbReference>
<gene>
    <name evidence="1" type="ORF">GCM10010136_31950</name>
</gene>
<dbReference type="InterPro" id="IPR021254">
    <property type="entry name" value="DUF2806"/>
</dbReference>
<proteinExistence type="predicted"/>
<dbReference type="Pfam" id="PF10987">
    <property type="entry name" value="DUF2806"/>
    <property type="match status" value="1"/>
</dbReference>
<organism evidence="1 2">
    <name type="scientific">Limoniibacter endophyticus</name>
    <dbReference type="NCBI Taxonomy" id="1565040"/>
    <lineage>
        <taxon>Bacteria</taxon>
        <taxon>Pseudomonadati</taxon>
        <taxon>Pseudomonadota</taxon>
        <taxon>Alphaproteobacteria</taxon>
        <taxon>Hyphomicrobiales</taxon>
        <taxon>Bartonellaceae</taxon>
        <taxon>Limoniibacter</taxon>
    </lineage>
</organism>
<sequence>MSNDPLNRETSISAELTENGVKATTNSRSVAGLDRLLGNFVDMVNLPMEERNQRRRLRIEGEKMLSEVLLGEFVSRMGKDKAFADRALETHLNKIARQQENKDAVALEAFLELKANPDDGGPETDVPLSSEFLDKLETYSENASTEELRQRWGKVLAAEAKRPGTFTGKVMRIVDELSPDVAQLFEGLVQRRIGKFIPKCLVEEIPTMQLEELSASGLIVPASLGQSLPFSEEEMQNGEGLFLRHIGIWAIGILRTKIKDTNSFENTDPIRITGNNAAIPTYVLSTEGEAVASILIADEAMNFSKISRKIAEVMPPQSVIWYKIENNEYKPMGVVSPA</sequence>
<evidence type="ECO:0008006" key="3">
    <source>
        <dbReference type="Google" id="ProtNLM"/>
    </source>
</evidence>
<evidence type="ECO:0000313" key="2">
    <source>
        <dbReference type="Proteomes" id="UP000641137"/>
    </source>
</evidence>
<dbReference type="RefSeq" id="WP_189492483.1">
    <property type="nucleotide sequence ID" value="NZ_BMZO01000011.1"/>
</dbReference>
<reference evidence="1" key="2">
    <citation type="submission" date="2020-09" db="EMBL/GenBank/DDBJ databases">
        <authorList>
            <person name="Sun Q."/>
            <person name="Kim S."/>
        </authorList>
    </citation>
    <scope>NUCLEOTIDE SEQUENCE</scope>
    <source>
        <strain evidence="1">KCTC 42097</strain>
    </source>
</reference>
<name>A0A8J3GJP1_9HYPH</name>
<keyword evidence="2" id="KW-1185">Reference proteome</keyword>
<dbReference type="AlphaFoldDB" id="A0A8J3GJP1"/>
<evidence type="ECO:0000313" key="1">
    <source>
        <dbReference type="EMBL" id="GHC79426.1"/>
    </source>
</evidence>
<reference evidence="1" key="1">
    <citation type="journal article" date="2014" name="Int. J. Syst. Evol. Microbiol.">
        <title>Complete genome sequence of Corynebacterium casei LMG S-19264T (=DSM 44701T), isolated from a smear-ripened cheese.</title>
        <authorList>
            <consortium name="US DOE Joint Genome Institute (JGI-PGF)"/>
            <person name="Walter F."/>
            <person name="Albersmeier A."/>
            <person name="Kalinowski J."/>
            <person name="Ruckert C."/>
        </authorList>
    </citation>
    <scope>NUCLEOTIDE SEQUENCE</scope>
    <source>
        <strain evidence="1">KCTC 42097</strain>
    </source>
</reference>